<dbReference type="EMBL" id="VWZL01000019">
    <property type="protein sequence ID" value="NXG81352.1"/>
    <property type="molecule type" value="Genomic_DNA"/>
</dbReference>
<evidence type="ECO:0000313" key="9">
    <source>
        <dbReference type="Proteomes" id="UP000532908"/>
    </source>
</evidence>
<dbReference type="AlphaFoldDB" id="A0A7K9EXB2"/>
<keyword evidence="9" id="KW-1185">Reference proteome</keyword>
<proteinExistence type="predicted"/>
<feature type="non-terminal residue" evidence="8">
    <location>
        <position position="105"/>
    </location>
</feature>
<keyword evidence="6" id="KW-0695">RNA-directed DNA polymerase</keyword>
<dbReference type="GO" id="GO:0003964">
    <property type="term" value="F:RNA-directed DNA polymerase activity"/>
    <property type="evidence" value="ECO:0007669"/>
    <property type="project" value="UniProtKB-KW"/>
</dbReference>
<evidence type="ECO:0000256" key="4">
    <source>
        <dbReference type="ARBA" id="ARBA00022759"/>
    </source>
</evidence>
<sequence length="105" mass="11521">RGLSSCQLWQTDVTHFAPFGKSKYVHVSVDTFSGAVFASSHAGEKTMHTIKHFLLAFATLGVPKEIKTDNGPAYTSNKLKEFFNEWGIVHKTGIPVNPTGQSIVE</sequence>
<name>A0A7K9EXB2_STEPR</name>
<keyword evidence="5" id="KW-0378">Hydrolase</keyword>
<comment type="caution">
    <text evidence="8">The sequence shown here is derived from an EMBL/GenBank/DDBJ whole genome shotgun (WGS) entry which is preliminary data.</text>
</comment>
<dbReference type="InterPro" id="IPR012337">
    <property type="entry name" value="RNaseH-like_sf"/>
</dbReference>
<dbReference type="GO" id="GO:0015074">
    <property type="term" value="P:DNA integration"/>
    <property type="evidence" value="ECO:0007669"/>
    <property type="project" value="InterPro"/>
</dbReference>
<evidence type="ECO:0000256" key="1">
    <source>
        <dbReference type="ARBA" id="ARBA00022679"/>
    </source>
</evidence>
<dbReference type="PANTHER" id="PTHR41694:SF3">
    <property type="entry name" value="RNA-DIRECTED DNA POLYMERASE-RELATED"/>
    <property type="match status" value="1"/>
</dbReference>
<accession>A0A7K9EXB2</accession>
<evidence type="ECO:0000256" key="5">
    <source>
        <dbReference type="ARBA" id="ARBA00022801"/>
    </source>
</evidence>
<dbReference type="InterPro" id="IPR036397">
    <property type="entry name" value="RNaseH_sf"/>
</dbReference>
<keyword evidence="2" id="KW-0548">Nucleotidyltransferase</keyword>
<reference evidence="8 9" key="1">
    <citation type="submission" date="2019-09" db="EMBL/GenBank/DDBJ databases">
        <title>Bird 10,000 Genomes (B10K) Project - Family phase.</title>
        <authorList>
            <person name="Zhang G."/>
        </authorList>
    </citation>
    <scope>NUCLEOTIDE SEQUENCE [LARGE SCALE GENOMIC DNA]</scope>
    <source>
        <strain evidence="8">B10K-DU-001-20</strain>
        <tissue evidence="8">Muscle</tissue>
    </source>
</reference>
<keyword evidence="4" id="KW-0255">Endonuclease</keyword>
<keyword evidence="3" id="KW-0540">Nuclease</keyword>
<dbReference type="GO" id="GO:0035613">
    <property type="term" value="F:RNA stem-loop binding"/>
    <property type="evidence" value="ECO:0007669"/>
    <property type="project" value="TreeGrafter"/>
</dbReference>
<dbReference type="PANTHER" id="PTHR41694">
    <property type="entry name" value="ENDOGENOUS RETROVIRUS GROUP K MEMBER POL PROTEIN"/>
    <property type="match status" value="1"/>
</dbReference>
<feature type="non-terminal residue" evidence="8">
    <location>
        <position position="1"/>
    </location>
</feature>
<evidence type="ECO:0000256" key="6">
    <source>
        <dbReference type="ARBA" id="ARBA00022918"/>
    </source>
</evidence>
<keyword evidence="1" id="KW-0808">Transferase</keyword>
<organism evidence="8 9">
    <name type="scientific">Stercorarius parasiticus</name>
    <name type="common">Parasitic jaeger</name>
    <name type="synonym">Arctic skua</name>
    <dbReference type="NCBI Taxonomy" id="54059"/>
    <lineage>
        <taxon>Eukaryota</taxon>
        <taxon>Metazoa</taxon>
        <taxon>Chordata</taxon>
        <taxon>Craniata</taxon>
        <taxon>Vertebrata</taxon>
        <taxon>Euteleostomi</taxon>
        <taxon>Archelosauria</taxon>
        <taxon>Archosauria</taxon>
        <taxon>Dinosauria</taxon>
        <taxon>Saurischia</taxon>
        <taxon>Theropoda</taxon>
        <taxon>Coelurosauria</taxon>
        <taxon>Aves</taxon>
        <taxon>Neognathae</taxon>
        <taxon>Neoaves</taxon>
        <taxon>Charadriiformes</taxon>
        <taxon>Stercorariidae</taxon>
        <taxon>Stercorarius</taxon>
    </lineage>
</organism>
<protein>
    <submittedName>
        <fullName evidence="8">POK25 protein</fullName>
    </submittedName>
</protein>
<evidence type="ECO:0000256" key="2">
    <source>
        <dbReference type="ARBA" id="ARBA00022695"/>
    </source>
</evidence>
<dbReference type="InterPro" id="IPR001584">
    <property type="entry name" value="Integrase_cat-core"/>
</dbReference>
<dbReference type="GO" id="GO:0004519">
    <property type="term" value="F:endonuclease activity"/>
    <property type="evidence" value="ECO:0007669"/>
    <property type="project" value="UniProtKB-KW"/>
</dbReference>
<dbReference type="Pfam" id="PF00665">
    <property type="entry name" value="rve"/>
    <property type="match status" value="1"/>
</dbReference>
<feature type="domain" description="Integrase catalytic" evidence="7">
    <location>
        <begin position="1"/>
        <end position="105"/>
    </location>
</feature>
<dbReference type="Gene3D" id="3.30.420.10">
    <property type="entry name" value="Ribonuclease H-like superfamily/Ribonuclease H"/>
    <property type="match status" value="1"/>
</dbReference>
<dbReference type="PROSITE" id="PS50994">
    <property type="entry name" value="INTEGRASE"/>
    <property type="match status" value="1"/>
</dbReference>
<evidence type="ECO:0000313" key="8">
    <source>
        <dbReference type="EMBL" id="NXG81352.1"/>
    </source>
</evidence>
<dbReference type="SUPFAM" id="SSF53098">
    <property type="entry name" value="Ribonuclease H-like"/>
    <property type="match status" value="1"/>
</dbReference>
<dbReference type="Proteomes" id="UP000532908">
    <property type="component" value="Unassembled WGS sequence"/>
</dbReference>
<evidence type="ECO:0000256" key="3">
    <source>
        <dbReference type="ARBA" id="ARBA00022722"/>
    </source>
</evidence>
<gene>
    <name evidence="8" type="primary">Ervk25_0</name>
    <name evidence="8" type="ORF">STEPAR_R15492</name>
</gene>
<evidence type="ECO:0000259" key="7">
    <source>
        <dbReference type="PROSITE" id="PS50994"/>
    </source>
</evidence>
<dbReference type="GO" id="GO:0016787">
    <property type="term" value="F:hydrolase activity"/>
    <property type="evidence" value="ECO:0007669"/>
    <property type="project" value="UniProtKB-KW"/>
</dbReference>